<evidence type="ECO:0000313" key="2">
    <source>
        <dbReference type="Proteomes" id="UP000670092"/>
    </source>
</evidence>
<protein>
    <submittedName>
        <fullName evidence="1">Uncharacterized protein</fullName>
    </submittedName>
</protein>
<name>A0A8H8CYY2_AJECA</name>
<sequence>MLIHFLQFITINSPGVSCYVLLPGHPILTTSTRANLEALFDRSQWFRPRQLSIQTWCAQSK</sequence>
<dbReference type="VEuPathDB" id="FungiDB:I7I52_05273"/>
<proteinExistence type="predicted"/>
<evidence type="ECO:0000313" key="1">
    <source>
        <dbReference type="EMBL" id="KAG5293823.1"/>
    </source>
</evidence>
<gene>
    <name evidence="1" type="ORF">I7I52_05273</name>
</gene>
<dbReference type="EMBL" id="JAEVHI010000004">
    <property type="protein sequence ID" value="KAG5293823.1"/>
    <property type="molecule type" value="Genomic_DNA"/>
</dbReference>
<accession>A0A8H8CYY2</accession>
<dbReference type="AlphaFoldDB" id="A0A8H8CYY2"/>
<dbReference type="Proteomes" id="UP000670092">
    <property type="component" value="Unassembled WGS sequence"/>
</dbReference>
<organism evidence="1 2">
    <name type="scientific">Ajellomyces capsulatus</name>
    <name type="common">Darling's disease fungus</name>
    <name type="synonym">Histoplasma capsulatum</name>
    <dbReference type="NCBI Taxonomy" id="5037"/>
    <lineage>
        <taxon>Eukaryota</taxon>
        <taxon>Fungi</taxon>
        <taxon>Dikarya</taxon>
        <taxon>Ascomycota</taxon>
        <taxon>Pezizomycotina</taxon>
        <taxon>Eurotiomycetes</taxon>
        <taxon>Eurotiomycetidae</taxon>
        <taxon>Onygenales</taxon>
        <taxon>Ajellomycetaceae</taxon>
        <taxon>Histoplasma</taxon>
    </lineage>
</organism>
<comment type="caution">
    <text evidence="1">The sequence shown here is derived from an EMBL/GenBank/DDBJ whole genome shotgun (WGS) entry which is preliminary data.</text>
</comment>
<reference evidence="1 2" key="1">
    <citation type="submission" date="2021-01" db="EMBL/GenBank/DDBJ databases">
        <title>Chromosome-level genome assembly of a human fungal pathogen reveals clustering of transcriptionally co-regulated genes.</title>
        <authorList>
            <person name="Voorhies M."/>
            <person name="Cohen S."/>
            <person name="Shea T.P."/>
            <person name="Petrus S."/>
            <person name="Munoz J.F."/>
            <person name="Poplawski S."/>
            <person name="Goldman W.E."/>
            <person name="Michael T."/>
            <person name="Cuomo C.A."/>
            <person name="Sil A."/>
            <person name="Beyhan S."/>
        </authorList>
    </citation>
    <scope>NUCLEOTIDE SEQUENCE [LARGE SCALE GENOMIC DNA]</scope>
    <source>
        <strain evidence="1 2">G184AR</strain>
    </source>
</reference>